<dbReference type="AlphaFoldDB" id="A0A077R2W1"/>
<name>A0A077R2W1_9BASI</name>
<dbReference type="EMBL" id="HG529572">
    <property type="protein sequence ID" value="CDI53236.1"/>
    <property type="molecule type" value="Genomic_DNA"/>
</dbReference>
<reference evidence="1" key="1">
    <citation type="journal article" date="2014" name="Genome Biol. Evol.">
        <title>Gene Loss Rather Than Gene Gain Is Associated with a Host Jump from Monocots to Dicots in the Smut Fungus Melanopsichium pennsylvanicum.</title>
        <authorList>
            <person name="Sharma R."/>
            <person name="Mishra B."/>
            <person name="Runge F."/>
            <person name="Thines M."/>
        </authorList>
    </citation>
    <scope>NUCLEOTIDE SEQUENCE</scope>
    <source>
        <strain evidence="1">4</strain>
    </source>
</reference>
<proteinExistence type="predicted"/>
<organism evidence="1">
    <name type="scientific">Melanopsichium pennsylvanicum 4</name>
    <dbReference type="NCBI Taxonomy" id="1398559"/>
    <lineage>
        <taxon>Eukaryota</taxon>
        <taxon>Fungi</taxon>
        <taxon>Dikarya</taxon>
        <taxon>Basidiomycota</taxon>
        <taxon>Ustilaginomycotina</taxon>
        <taxon>Ustilaginomycetes</taxon>
        <taxon>Ustilaginales</taxon>
        <taxon>Ustilaginaceae</taxon>
        <taxon>Melanopsichium</taxon>
    </lineage>
</organism>
<protein>
    <submittedName>
        <fullName evidence="1">Uncharacterized protein</fullName>
    </submittedName>
</protein>
<evidence type="ECO:0000313" key="1">
    <source>
        <dbReference type="EMBL" id="CDI53236.1"/>
    </source>
</evidence>
<sequence length="162" mass="17463">MLTRSSKSLHFCFPDAALFEQASFLDRRRAKGTAAEFPRFVRSSGIPLSGLILTELAAATHTTTATEATPVVVLSNAVFSLNRGIHGANPPILLAFQVVIRQLLSFANVDALLQRGSTQKLASLQCVFNLNGGYSNGLAHNPIHPSVEHSISQEKVTSSYRS</sequence>
<accession>A0A077R2W1</accession>